<keyword evidence="3" id="KW-1185">Reference proteome</keyword>
<sequence>MHNLIHGCKPVAEGSIVGYHEGFRVLDAIMDDQDHTNRINVLVPGAIHSLHKQTIEWIFIHGGKAVVTTSQLRTHGETAPISSGTINHTFTTPVPPDPSHDDAEFLVSIPPSDPIQFEHWNKSTDYDSEDDSTSEGEEDDDLEFEGIDKHSWMPFEAEQGDKKCDNGHTEMHTYVPSSLVPTLQIFYNLPGFMVEPTLQDDNKCDYGHVDMHTYPSLLNNNECDDGQTKVRNYEVTSGWSDEAWAVILGSQEISGMSPIIGVNGDDHDNADQSNSRVIAGRRPVLLGQDHNERGVATTPRKCFTFGWWWFRRGISTAEGTTETVGMLMAMLVGNEAHSPTVIIDSGRRIETAITLVNKV</sequence>
<protein>
    <submittedName>
        <fullName evidence="2">Uncharacterized protein</fullName>
    </submittedName>
</protein>
<organism evidence="2 3">
    <name type="scientific">Mycena rosella</name>
    <name type="common">Pink bonnet</name>
    <name type="synonym">Agaricus rosellus</name>
    <dbReference type="NCBI Taxonomy" id="1033263"/>
    <lineage>
        <taxon>Eukaryota</taxon>
        <taxon>Fungi</taxon>
        <taxon>Dikarya</taxon>
        <taxon>Basidiomycota</taxon>
        <taxon>Agaricomycotina</taxon>
        <taxon>Agaricomycetes</taxon>
        <taxon>Agaricomycetidae</taxon>
        <taxon>Agaricales</taxon>
        <taxon>Marasmiineae</taxon>
        <taxon>Mycenaceae</taxon>
        <taxon>Mycena</taxon>
    </lineage>
</organism>
<evidence type="ECO:0000256" key="1">
    <source>
        <dbReference type="SAM" id="MobiDB-lite"/>
    </source>
</evidence>
<feature type="compositionally biased region" description="Polar residues" evidence="1">
    <location>
        <begin position="80"/>
        <end position="92"/>
    </location>
</feature>
<evidence type="ECO:0000313" key="2">
    <source>
        <dbReference type="EMBL" id="KAJ7689064.1"/>
    </source>
</evidence>
<feature type="region of interest" description="Disordered" evidence="1">
    <location>
        <begin position="77"/>
        <end position="141"/>
    </location>
</feature>
<gene>
    <name evidence="2" type="ORF">B0H17DRAFT_1135343</name>
</gene>
<dbReference type="EMBL" id="JARKIE010000075">
    <property type="protein sequence ID" value="KAJ7689064.1"/>
    <property type="molecule type" value="Genomic_DNA"/>
</dbReference>
<reference evidence="2" key="1">
    <citation type="submission" date="2023-03" db="EMBL/GenBank/DDBJ databases">
        <title>Massive genome expansion in bonnet fungi (Mycena s.s.) driven by repeated elements and novel gene families across ecological guilds.</title>
        <authorList>
            <consortium name="Lawrence Berkeley National Laboratory"/>
            <person name="Harder C.B."/>
            <person name="Miyauchi S."/>
            <person name="Viragh M."/>
            <person name="Kuo A."/>
            <person name="Thoen E."/>
            <person name="Andreopoulos B."/>
            <person name="Lu D."/>
            <person name="Skrede I."/>
            <person name="Drula E."/>
            <person name="Henrissat B."/>
            <person name="Morin E."/>
            <person name="Kohler A."/>
            <person name="Barry K."/>
            <person name="LaButti K."/>
            <person name="Morin E."/>
            <person name="Salamov A."/>
            <person name="Lipzen A."/>
            <person name="Mereny Z."/>
            <person name="Hegedus B."/>
            <person name="Baldrian P."/>
            <person name="Stursova M."/>
            <person name="Weitz H."/>
            <person name="Taylor A."/>
            <person name="Grigoriev I.V."/>
            <person name="Nagy L.G."/>
            <person name="Martin F."/>
            <person name="Kauserud H."/>
        </authorList>
    </citation>
    <scope>NUCLEOTIDE SEQUENCE</scope>
    <source>
        <strain evidence="2">CBHHK067</strain>
    </source>
</reference>
<dbReference type="AlphaFoldDB" id="A0AAD7DDH1"/>
<evidence type="ECO:0000313" key="3">
    <source>
        <dbReference type="Proteomes" id="UP001221757"/>
    </source>
</evidence>
<name>A0AAD7DDH1_MYCRO</name>
<proteinExistence type="predicted"/>
<accession>A0AAD7DDH1</accession>
<comment type="caution">
    <text evidence="2">The sequence shown here is derived from an EMBL/GenBank/DDBJ whole genome shotgun (WGS) entry which is preliminary data.</text>
</comment>
<feature type="compositionally biased region" description="Acidic residues" evidence="1">
    <location>
        <begin position="126"/>
        <end position="141"/>
    </location>
</feature>
<dbReference type="Proteomes" id="UP001221757">
    <property type="component" value="Unassembled WGS sequence"/>
</dbReference>